<comment type="caution">
    <text evidence="1">The sequence shown here is derived from an EMBL/GenBank/DDBJ whole genome shotgun (WGS) entry which is preliminary data.</text>
</comment>
<gene>
    <name evidence="1" type="ORF">PLEPLA_LOCUS13170</name>
</gene>
<protein>
    <submittedName>
        <fullName evidence="1">Uncharacterized protein</fullName>
    </submittedName>
</protein>
<evidence type="ECO:0000313" key="2">
    <source>
        <dbReference type="Proteomes" id="UP001153269"/>
    </source>
</evidence>
<keyword evidence="2" id="KW-1185">Reference proteome</keyword>
<reference evidence="1" key="1">
    <citation type="submission" date="2020-03" db="EMBL/GenBank/DDBJ databases">
        <authorList>
            <person name="Weist P."/>
        </authorList>
    </citation>
    <scope>NUCLEOTIDE SEQUENCE</scope>
</reference>
<evidence type="ECO:0000313" key="1">
    <source>
        <dbReference type="EMBL" id="CAB1425240.1"/>
    </source>
</evidence>
<proteinExistence type="predicted"/>
<name>A0A9N7U5N6_PLEPL</name>
<sequence>MLCGGTRTTRCFSHGCHDTVSPHRQTTLTSHFATAGVPFIRHHCRVITHSVSVTTFPVWGAGGRIQRFVELILQGPSIRPSSSAGLEPLLTPYAVTSTPRNHRTAVLQDLLFLSSVCWSDSTIHPHLFLFLMQLCTIKNTQRHMSLL</sequence>
<dbReference type="AlphaFoldDB" id="A0A9N7U5N6"/>
<organism evidence="1 2">
    <name type="scientific">Pleuronectes platessa</name>
    <name type="common">European plaice</name>
    <dbReference type="NCBI Taxonomy" id="8262"/>
    <lineage>
        <taxon>Eukaryota</taxon>
        <taxon>Metazoa</taxon>
        <taxon>Chordata</taxon>
        <taxon>Craniata</taxon>
        <taxon>Vertebrata</taxon>
        <taxon>Euteleostomi</taxon>
        <taxon>Actinopterygii</taxon>
        <taxon>Neopterygii</taxon>
        <taxon>Teleostei</taxon>
        <taxon>Neoteleostei</taxon>
        <taxon>Acanthomorphata</taxon>
        <taxon>Carangaria</taxon>
        <taxon>Pleuronectiformes</taxon>
        <taxon>Pleuronectoidei</taxon>
        <taxon>Pleuronectidae</taxon>
        <taxon>Pleuronectes</taxon>
    </lineage>
</organism>
<accession>A0A9N7U5N6</accession>
<dbReference type="EMBL" id="CADEAL010000787">
    <property type="protein sequence ID" value="CAB1425240.1"/>
    <property type="molecule type" value="Genomic_DNA"/>
</dbReference>
<dbReference type="Proteomes" id="UP001153269">
    <property type="component" value="Unassembled WGS sequence"/>
</dbReference>